<evidence type="ECO:0000313" key="2">
    <source>
        <dbReference type="Proteomes" id="UP000305109"/>
    </source>
</evidence>
<dbReference type="Proteomes" id="UP000305109">
    <property type="component" value="Unassembled WGS sequence"/>
</dbReference>
<evidence type="ECO:0000313" key="1">
    <source>
        <dbReference type="EMBL" id="TJZ75886.1"/>
    </source>
</evidence>
<gene>
    <name evidence="1" type="ORF">FCG67_19610</name>
</gene>
<protein>
    <submittedName>
        <fullName evidence="1">Uncharacterized protein</fullName>
    </submittedName>
</protein>
<proteinExistence type="predicted"/>
<keyword evidence="2" id="KW-1185">Reference proteome</keyword>
<name>A0ABY2RGQ1_9NOCA</name>
<sequence length="122" mass="12874">MNSPWSALDGAVDSGNLYLEPGVAGRCAKRCSEFRAQLVLLKNDAAALSIVDGFGDRLKSGIDLAAKFGKKASGGDYSMVQAIDDHITVVLEMQQTFEKIEAMYSASEERGTAGINSAGSPL</sequence>
<dbReference type="EMBL" id="SUMD01000010">
    <property type="protein sequence ID" value="TJZ75886.1"/>
    <property type="molecule type" value="Genomic_DNA"/>
</dbReference>
<comment type="caution">
    <text evidence="1">The sequence shown here is derived from an EMBL/GenBank/DDBJ whole genome shotgun (WGS) entry which is preliminary data.</text>
</comment>
<reference evidence="1 2" key="1">
    <citation type="submission" date="2019-04" db="EMBL/GenBank/DDBJ databases">
        <title>Rhodococcus oryzae sp. nov., a novel actinomycete isolated from rhizosphere soil of rice (Oryza sativa L.).</title>
        <authorList>
            <person name="Li C."/>
        </authorList>
    </citation>
    <scope>NUCLEOTIDE SEQUENCE [LARGE SCALE GENOMIC DNA]</scope>
    <source>
        <strain evidence="1 2">NEAU-CX67</strain>
    </source>
</reference>
<accession>A0ABY2RGQ1</accession>
<organism evidence="1 2">
    <name type="scientific">Rhodococcus oryzae</name>
    <dbReference type="NCBI Taxonomy" id="2571143"/>
    <lineage>
        <taxon>Bacteria</taxon>
        <taxon>Bacillati</taxon>
        <taxon>Actinomycetota</taxon>
        <taxon>Actinomycetes</taxon>
        <taxon>Mycobacteriales</taxon>
        <taxon>Nocardiaceae</taxon>
        <taxon>Rhodococcus</taxon>
    </lineage>
</organism>